<organism evidence="2 3">
    <name type="scientific">Microbacterium awajiense</name>
    <dbReference type="NCBI Taxonomy" id="415214"/>
    <lineage>
        <taxon>Bacteria</taxon>
        <taxon>Bacillati</taxon>
        <taxon>Actinomycetota</taxon>
        <taxon>Actinomycetes</taxon>
        <taxon>Micrococcales</taxon>
        <taxon>Microbacteriaceae</taxon>
        <taxon>Microbacterium</taxon>
    </lineage>
</organism>
<dbReference type="SUPFAM" id="SSF51905">
    <property type="entry name" value="FAD/NAD(P)-binding domain"/>
    <property type="match status" value="1"/>
</dbReference>
<accession>A0ABP7AJS0</accession>
<protein>
    <submittedName>
        <fullName evidence="2">FAD-dependent oxidoreductase</fullName>
    </submittedName>
</protein>
<proteinExistence type="predicted"/>
<feature type="domain" description="FAD dependent oxidoreductase" evidence="1">
    <location>
        <begin position="51"/>
        <end position="411"/>
    </location>
</feature>
<dbReference type="Gene3D" id="3.30.9.10">
    <property type="entry name" value="D-Amino Acid Oxidase, subunit A, domain 2"/>
    <property type="match status" value="1"/>
</dbReference>
<dbReference type="PANTHER" id="PTHR13847:SF281">
    <property type="entry name" value="FAD DEPENDENT OXIDOREDUCTASE DOMAIN-CONTAINING PROTEIN"/>
    <property type="match status" value="1"/>
</dbReference>
<dbReference type="Pfam" id="PF01266">
    <property type="entry name" value="DAO"/>
    <property type="match status" value="1"/>
</dbReference>
<evidence type="ECO:0000259" key="1">
    <source>
        <dbReference type="Pfam" id="PF01266"/>
    </source>
</evidence>
<evidence type="ECO:0000313" key="2">
    <source>
        <dbReference type="EMBL" id="GAA3633879.1"/>
    </source>
</evidence>
<dbReference type="EMBL" id="BAAAYU010000005">
    <property type="protein sequence ID" value="GAA3633879.1"/>
    <property type="molecule type" value="Genomic_DNA"/>
</dbReference>
<dbReference type="Gene3D" id="3.50.50.60">
    <property type="entry name" value="FAD/NAD(P)-binding domain"/>
    <property type="match status" value="1"/>
</dbReference>
<dbReference type="InterPro" id="IPR036188">
    <property type="entry name" value="FAD/NAD-bd_sf"/>
</dbReference>
<keyword evidence="3" id="KW-1185">Reference proteome</keyword>
<sequence length="476" mass="52472">MGTTVFERHPPAASVISRSLEGAAHSVFWLDDLPDDLVPARPALAGEHDADLVVVGAGYTGLWTAMHALRRDPSLRVAIVEARTVGWAASGRNGGFCEASLTHGYDNGLSRWPDEIEQLERMGMANLDAFETDLAEWGVDAQFERVGELDVAVEPHQLEWLREELTDADEHTVFLDEAAVQASIASPTYLGAVWHKRNNAIVHPARLAAGLAKGAEERGATIFERSLVKSIDSSGTRVRVLTADGAVTADRVVLATNVFPSLLRRNALMTVPVYDYVLMTEPLSQEQWDAVGWRDRQGIGDMANQFHYYRPTQDGRILFGGYDAVYHYGGRVRSAYENRTESWQRLASHFFTTFPQLEGLRFSHRWAGAIDTSTQFCAFFGTAREGRVAYAAGFTGLGVGAARFAGEVMLDLLSGERTERTELEMVRRRPLPFPPEPAAAIGINATRWSLDRADHNGGRRNVLLRTLDALGLGFDS</sequence>
<name>A0ABP7AJS0_9MICO</name>
<evidence type="ECO:0000313" key="3">
    <source>
        <dbReference type="Proteomes" id="UP001501697"/>
    </source>
</evidence>
<dbReference type="PANTHER" id="PTHR13847">
    <property type="entry name" value="SARCOSINE DEHYDROGENASE-RELATED"/>
    <property type="match status" value="1"/>
</dbReference>
<gene>
    <name evidence="2" type="ORF">GCM10022200_16320</name>
</gene>
<comment type="caution">
    <text evidence="2">The sequence shown here is derived from an EMBL/GenBank/DDBJ whole genome shotgun (WGS) entry which is preliminary data.</text>
</comment>
<dbReference type="InterPro" id="IPR006076">
    <property type="entry name" value="FAD-dep_OxRdtase"/>
</dbReference>
<dbReference type="RefSeq" id="WP_344737502.1">
    <property type="nucleotide sequence ID" value="NZ_BAAAYU010000005.1"/>
</dbReference>
<dbReference type="Proteomes" id="UP001501697">
    <property type="component" value="Unassembled WGS sequence"/>
</dbReference>
<reference evidence="3" key="1">
    <citation type="journal article" date="2019" name="Int. J. Syst. Evol. Microbiol.">
        <title>The Global Catalogue of Microorganisms (GCM) 10K type strain sequencing project: providing services to taxonomists for standard genome sequencing and annotation.</title>
        <authorList>
            <consortium name="The Broad Institute Genomics Platform"/>
            <consortium name="The Broad Institute Genome Sequencing Center for Infectious Disease"/>
            <person name="Wu L."/>
            <person name="Ma J."/>
        </authorList>
    </citation>
    <scope>NUCLEOTIDE SEQUENCE [LARGE SCALE GENOMIC DNA]</scope>
    <source>
        <strain evidence="3">JCM 16544</strain>
    </source>
</reference>